<keyword evidence="1" id="KW-0812">Transmembrane</keyword>
<accession>A0A077EFW5</accession>
<feature type="transmembrane region" description="Helical" evidence="1">
    <location>
        <begin position="149"/>
        <end position="170"/>
    </location>
</feature>
<keyword evidence="1" id="KW-0472">Membrane</keyword>
<dbReference type="STRING" id="1338011.BD94_1693"/>
<dbReference type="Pfam" id="PF17555">
    <property type="entry name" value="TssN"/>
    <property type="match status" value="1"/>
</dbReference>
<organism evidence="2 3">
    <name type="scientific">Elizabethkingia anophelis NUHP1</name>
    <dbReference type="NCBI Taxonomy" id="1338011"/>
    <lineage>
        <taxon>Bacteria</taxon>
        <taxon>Pseudomonadati</taxon>
        <taxon>Bacteroidota</taxon>
        <taxon>Flavobacteriia</taxon>
        <taxon>Flavobacteriales</taxon>
        <taxon>Weeksellaceae</taxon>
        <taxon>Elizabethkingia</taxon>
    </lineage>
</organism>
<feature type="transmembrane region" description="Helical" evidence="1">
    <location>
        <begin position="12"/>
        <end position="33"/>
    </location>
</feature>
<reference evidence="2" key="1">
    <citation type="journal article" date="2013" name="Lancet">
        <title>First case of E anophelis outbreak in an intensive-care unit.</title>
        <authorList>
            <person name="Teo J."/>
            <person name="Tan S.Y."/>
            <person name="Tay M."/>
            <person name="Ding Y."/>
            <person name="Kjelleberg S."/>
            <person name="Givskov M."/>
            <person name="Lin R.T."/>
            <person name="Yang L."/>
        </authorList>
    </citation>
    <scope>NUCLEOTIDE SEQUENCE [LARGE SCALE GENOMIC DNA]</scope>
    <source>
        <strain evidence="2">NUHP1</strain>
    </source>
</reference>
<dbReference type="HOGENOM" id="CLU_074762_1_0_10"/>
<evidence type="ECO:0000256" key="1">
    <source>
        <dbReference type="SAM" id="Phobius"/>
    </source>
</evidence>
<name>A0A077EFW5_9FLAO</name>
<gene>
    <name evidence="2" type="ORF">BD94_1693</name>
</gene>
<dbReference type="Proteomes" id="UP000028933">
    <property type="component" value="Chromosome"/>
</dbReference>
<evidence type="ECO:0000313" key="2">
    <source>
        <dbReference type="EMBL" id="AIL45468.1"/>
    </source>
</evidence>
<dbReference type="AlphaFoldDB" id="A0A077EFW5"/>
<feature type="transmembrane region" description="Helical" evidence="1">
    <location>
        <begin position="72"/>
        <end position="95"/>
    </location>
</feature>
<dbReference type="KEGG" id="eao:BD94_1693"/>
<protein>
    <recommendedName>
        <fullName evidence="4">TssN family type VI secretion system protein</fullName>
    </recommendedName>
</protein>
<evidence type="ECO:0008006" key="4">
    <source>
        <dbReference type="Google" id="ProtNLM"/>
    </source>
</evidence>
<feature type="transmembrane region" description="Helical" evidence="1">
    <location>
        <begin position="45"/>
        <end position="66"/>
    </location>
</feature>
<reference evidence="2" key="2">
    <citation type="journal article" date="2015" name="Genome Biol. Evol.">
        <title>Complete Genome Sequence and Transcriptomic Analysis of the Novel Pathogen Elizabethkingia anophelis in Response to Oxidative Stress.</title>
        <authorList>
            <person name="Li Y."/>
            <person name="Liu Y."/>
            <person name="Chew S.C."/>
            <person name="Tay M."/>
            <person name="Salido M.M."/>
            <person name="Teo J."/>
            <person name="Lauro F.M."/>
            <person name="Givskov M."/>
            <person name="Yang L."/>
        </authorList>
    </citation>
    <scope>NUCLEOTIDE SEQUENCE</scope>
    <source>
        <strain evidence="2">NUHP1</strain>
    </source>
</reference>
<proteinExistence type="predicted"/>
<sequence length="309" mass="36217">MFIMELTSIKGVFLRYILMPLFAVIMMFIMGIIRKNTPAVKLKHIIVYVLLGGLILAIPGFFGFTGNLFNPYWYLGAQVVFLGLGILHVNLLHHYFRKHFTSTTRSIIFDCVLSITCIAFGGYLFVLIFKWISLGLGNPFMAATSMVSFIIPLLFYYCYISFISIPFDIYKTWRYNPDEKPFNFQGVDFDKLMVLNVELSKNLEDQQRFRIKAKTLPTGITYGEWFFRVVDDYNHKNPNSKIQLMDYNNNSYYWIFYIKKSFFSSRKYIDFEKDISSNKISENQVVICKRVIQHQEEGEKEKLVISEAK</sequence>
<evidence type="ECO:0000313" key="3">
    <source>
        <dbReference type="Proteomes" id="UP000028933"/>
    </source>
</evidence>
<dbReference type="InterPro" id="IPR035177">
    <property type="entry name" value="TssN"/>
</dbReference>
<feature type="transmembrane region" description="Helical" evidence="1">
    <location>
        <begin position="107"/>
        <end position="129"/>
    </location>
</feature>
<keyword evidence="1" id="KW-1133">Transmembrane helix</keyword>
<dbReference type="EMBL" id="CP007547">
    <property type="protein sequence ID" value="AIL45468.1"/>
    <property type="molecule type" value="Genomic_DNA"/>
</dbReference>
<dbReference type="eggNOG" id="ENOG502Z9R5">
    <property type="taxonomic scope" value="Bacteria"/>
</dbReference>